<dbReference type="PANTHER" id="PTHR47294">
    <property type="entry name" value="OS08G0431150 PROTEIN"/>
    <property type="match status" value="1"/>
</dbReference>
<sequence>MQFYCMVMRINIDCNGCYRKVRRVLLNMKELETHLIEKKQCRVSVCGKFIPQDVAIKIRKKTNRRVEILEIQEFSDDTNNNNNENQQENDHGHYNHQENRHDHDQENRQDHDPYHHQENRHDHDHYQGAFVSSWNFPSNHHQIATYVT</sequence>
<dbReference type="InterPro" id="IPR036163">
    <property type="entry name" value="HMA_dom_sf"/>
</dbReference>
<feature type="region of interest" description="Disordered" evidence="1">
    <location>
        <begin position="74"/>
        <end position="120"/>
    </location>
</feature>
<reference evidence="2 3" key="1">
    <citation type="submission" date="2021-02" db="EMBL/GenBank/DDBJ databases">
        <title>Plant Genome Project.</title>
        <authorList>
            <person name="Zhang R.-G."/>
        </authorList>
    </citation>
    <scope>NUCLEOTIDE SEQUENCE [LARGE SCALE GENOMIC DNA]</scope>
    <source>
        <tissue evidence="2">Leaves</tissue>
    </source>
</reference>
<keyword evidence="3" id="KW-1185">Reference proteome</keyword>
<dbReference type="Proteomes" id="UP000827721">
    <property type="component" value="Unassembled WGS sequence"/>
</dbReference>
<evidence type="ECO:0000313" key="3">
    <source>
        <dbReference type="Proteomes" id="UP000827721"/>
    </source>
</evidence>
<feature type="compositionally biased region" description="Basic and acidic residues" evidence="1">
    <location>
        <begin position="88"/>
        <end position="120"/>
    </location>
</feature>
<evidence type="ECO:0000256" key="1">
    <source>
        <dbReference type="SAM" id="MobiDB-lite"/>
    </source>
</evidence>
<name>A0ABQ8H5Y8_9ROSI</name>
<proteinExistence type="predicted"/>
<dbReference type="PANTHER" id="PTHR47294:SF3">
    <property type="entry name" value="OS08G0431150 PROTEIN"/>
    <property type="match status" value="1"/>
</dbReference>
<evidence type="ECO:0000313" key="2">
    <source>
        <dbReference type="EMBL" id="KAH7549318.1"/>
    </source>
</evidence>
<dbReference type="SUPFAM" id="SSF55008">
    <property type="entry name" value="HMA, heavy metal-associated domain"/>
    <property type="match status" value="1"/>
</dbReference>
<dbReference type="EMBL" id="JAFEMO010000013">
    <property type="protein sequence ID" value="KAH7549318.1"/>
    <property type="molecule type" value="Genomic_DNA"/>
</dbReference>
<gene>
    <name evidence="2" type="ORF">JRO89_XS13G0013900</name>
</gene>
<comment type="caution">
    <text evidence="2">The sequence shown here is derived from an EMBL/GenBank/DDBJ whole genome shotgun (WGS) entry which is preliminary data.</text>
</comment>
<protein>
    <submittedName>
        <fullName evidence="2">Uncharacterized protein</fullName>
    </submittedName>
</protein>
<accession>A0ABQ8H5Y8</accession>
<dbReference type="Gene3D" id="3.30.70.100">
    <property type="match status" value="1"/>
</dbReference>
<organism evidence="2 3">
    <name type="scientific">Xanthoceras sorbifolium</name>
    <dbReference type="NCBI Taxonomy" id="99658"/>
    <lineage>
        <taxon>Eukaryota</taxon>
        <taxon>Viridiplantae</taxon>
        <taxon>Streptophyta</taxon>
        <taxon>Embryophyta</taxon>
        <taxon>Tracheophyta</taxon>
        <taxon>Spermatophyta</taxon>
        <taxon>Magnoliopsida</taxon>
        <taxon>eudicotyledons</taxon>
        <taxon>Gunneridae</taxon>
        <taxon>Pentapetalae</taxon>
        <taxon>rosids</taxon>
        <taxon>malvids</taxon>
        <taxon>Sapindales</taxon>
        <taxon>Sapindaceae</taxon>
        <taxon>Xanthoceroideae</taxon>
        <taxon>Xanthoceras</taxon>
    </lineage>
</organism>